<comment type="catalytic activity">
    <reaction evidence="5">
        <text>[(1-&gt;4)-alpha-D-galacturonosyl methyl ester](n) + n H2O = [(1-&gt;4)-alpha-D-galacturonosyl](n) + n methanol + n H(+)</text>
        <dbReference type="Rhea" id="RHEA:22380"/>
        <dbReference type="Rhea" id="RHEA-COMP:14570"/>
        <dbReference type="Rhea" id="RHEA-COMP:14573"/>
        <dbReference type="ChEBI" id="CHEBI:15377"/>
        <dbReference type="ChEBI" id="CHEBI:15378"/>
        <dbReference type="ChEBI" id="CHEBI:17790"/>
        <dbReference type="ChEBI" id="CHEBI:140522"/>
        <dbReference type="ChEBI" id="CHEBI:140523"/>
        <dbReference type="EC" id="3.1.1.11"/>
    </reaction>
</comment>
<dbReference type="UniPathway" id="UPA00545">
    <property type="reaction ID" value="UER00823"/>
</dbReference>
<organism evidence="7">
    <name type="scientific">Solanum chacoense</name>
    <name type="common">Chaco potato</name>
    <dbReference type="NCBI Taxonomy" id="4108"/>
    <lineage>
        <taxon>Eukaryota</taxon>
        <taxon>Viridiplantae</taxon>
        <taxon>Streptophyta</taxon>
        <taxon>Embryophyta</taxon>
        <taxon>Tracheophyta</taxon>
        <taxon>Spermatophyta</taxon>
        <taxon>Magnoliopsida</taxon>
        <taxon>eudicotyledons</taxon>
        <taxon>Gunneridae</taxon>
        <taxon>Pentapetalae</taxon>
        <taxon>asterids</taxon>
        <taxon>lamiids</taxon>
        <taxon>Solanales</taxon>
        <taxon>Solanaceae</taxon>
        <taxon>Solanoideae</taxon>
        <taxon>Solaneae</taxon>
        <taxon>Solanum</taxon>
    </lineage>
</organism>
<dbReference type="PANTHER" id="PTHR31707">
    <property type="entry name" value="PECTINESTERASE"/>
    <property type="match status" value="1"/>
</dbReference>
<dbReference type="EMBL" id="GEDG01033495">
    <property type="protein sequence ID" value="JAP10231.1"/>
    <property type="molecule type" value="Transcribed_RNA"/>
</dbReference>
<dbReference type="InterPro" id="IPR011050">
    <property type="entry name" value="Pectin_lyase_fold/virulence"/>
</dbReference>
<protein>
    <submittedName>
        <fullName evidence="7">Putative pectinesterase-like</fullName>
    </submittedName>
</protein>
<evidence type="ECO:0000256" key="4">
    <source>
        <dbReference type="ARBA" id="ARBA00023316"/>
    </source>
</evidence>
<dbReference type="AlphaFoldDB" id="A0A0V0GRE0"/>
<proteinExistence type="predicted"/>
<keyword evidence="4" id="KW-0961">Cell wall biogenesis/degradation</keyword>
<dbReference type="GO" id="GO:0030599">
    <property type="term" value="F:pectinesterase activity"/>
    <property type="evidence" value="ECO:0007669"/>
    <property type="project" value="UniProtKB-EC"/>
</dbReference>
<evidence type="ECO:0000256" key="2">
    <source>
        <dbReference type="ARBA" id="ARBA00022801"/>
    </source>
</evidence>
<feature type="domain" description="Pectinesterase catalytic" evidence="6">
    <location>
        <begin position="2"/>
        <end position="75"/>
    </location>
</feature>
<dbReference type="InterPro" id="IPR000070">
    <property type="entry name" value="Pectinesterase_cat"/>
</dbReference>
<dbReference type="Pfam" id="PF01095">
    <property type="entry name" value="Pectinesterase"/>
    <property type="match status" value="1"/>
</dbReference>
<dbReference type="GO" id="GO:0045490">
    <property type="term" value="P:pectin catabolic process"/>
    <property type="evidence" value="ECO:0007669"/>
    <property type="project" value="UniProtKB-UniPathway"/>
</dbReference>
<keyword evidence="3" id="KW-0063">Aspartyl esterase</keyword>
<dbReference type="GO" id="GO:0042545">
    <property type="term" value="P:cell wall modification"/>
    <property type="evidence" value="ECO:0007669"/>
    <property type="project" value="InterPro"/>
</dbReference>
<evidence type="ECO:0000259" key="6">
    <source>
        <dbReference type="Pfam" id="PF01095"/>
    </source>
</evidence>
<dbReference type="SUPFAM" id="SSF51126">
    <property type="entry name" value="Pectin lyase-like"/>
    <property type="match status" value="1"/>
</dbReference>
<dbReference type="InterPro" id="IPR012334">
    <property type="entry name" value="Pectin_lyas_fold"/>
</dbReference>
<sequence>MYSRTIVMQSQIDGFIEPEGWTPFAGTFGLETLYFVEYQNRGPRANTDKRVTWKNYIKNPPQDVIAKFAPGVVLKGGDNTDGWVKKTGVPYEPGMMKM</sequence>
<evidence type="ECO:0000313" key="7">
    <source>
        <dbReference type="EMBL" id="JAP10231.1"/>
    </source>
</evidence>
<accession>A0A0V0GRE0</accession>
<evidence type="ECO:0000256" key="3">
    <source>
        <dbReference type="ARBA" id="ARBA00023085"/>
    </source>
</evidence>
<keyword evidence="2" id="KW-0378">Hydrolase</keyword>
<evidence type="ECO:0000256" key="5">
    <source>
        <dbReference type="ARBA" id="ARBA00047928"/>
    </source>
</evidence>
<dbReference type="Gene3D" id="2.160.20.10">
    <property type="entry name" value="Single-stranded right-handed beta-helix, Pectin lyase-like"/>
    <property type="match status" value="1"/>
</dbReference>
<name>A0A0V0GRE0_SOLCH</name>
<comment type="pathway">
    <text evidence="1">Glycan metabolism; pectin degradation; 2-dehydro-3-deoxy-D-gluconate from pectin: step 1/5.</text>
</comment>
<evidence type="ECO:0000256" key="1">
    <source>
        <dbReference type="ARBA" id="ARBA00005184"/>
    </source>
</evidence>
<reference evidence="7" key="1">
    <citation type="submission" date="2015-12" db="EMBL/GenBank/DDBJ databases">
        <title>Gene expression during late stages of embryo sac development: a critical building block for successful pollen-pistil interactions.</title>
        <authorList>
            <person name="Liu Y."/>
            <person name="Joly V."/>
            <person name="Sabar M."/>
            <person name="Matton D.P."/>
        </authorList>
    </citation>
    <scope>NUCLEOTIDE SEQUENCE</scope>
</reference>